<accession>A0AA90H3E6</accession>
<comment type="caution">
    <text evidence="3">The sequence shown here is derived from an EMBL/GenBank/DDBJ whole genome shotgun (WGS) entry which is preliminary data.</text>
</comment>
<dbReference type="SUPFAM" id="SSF56112">
    <property type="entry name" value="Protein kinase-like (PK-like)"/>
    <property type="match status" value="1"/>
</dbReference>
<protein>
    <submittedName>
        <fullName evidence="3">Aminoglycoside phosphotransferase family protein</fullName>
        <ecNumber evidence="3">2.7.1.-</ecNumber>
    </submittedName>
</protein>
<evidence type="ECO:0000259" key="2">
    <source>
        <dbReference type="Pfam" id="PF01636"/>
    </source>
</evidence>
<feature type="compositionally biased region" description="Low complexity" evidence="1">
    <location>
        <begin position="50"/>
        <end position="67"/>
    </location>
</feature>
<dbReference type="InterPro" id="IPR011009">
    <property type="entry name" value="Kinase-like_dom_sf"/>
</dbReference>
<evidence type="ECO:0000313" key="3">
    <source>
        <dbReference type="EMBL" id="MDI5970000.1"/>
    </source>
</evidence>
<dbReference type="EC" id="2.7.1.-" evidence="3"/>
<feature type="region of interest" description="Disordered" evidence="1">
    <location>
        <begin position="38"/>
        <end position="96"/>
    </location>
</feature>
<dbReference type="InterPro" id="IPR002575">
    <property type="entry name" value="Aminoglycoside_PTrfase"/>
</dbReference>
<gene>
    <name evidence="3" type="ORF">POF50_011730</name>
</gene>
<dbReference type="RefSeq" id="WP_282698669.1">
    <property type="nucleotide sequence ID" value="NZ_JABXJJ020000013.1"/>
</dbReference>
<feature type="region of interest" description="Disordered" evidence="1">
    <location>
        <begin position="1"/>
        <end position="20"/>
    </location>
</feature>
<feature type="compositionally biased region" description="Basic and acidic residues" evidence="1">
    <location>
        <begin position="8"/>
        <end position="20"/>
    </location>
</feature>
<keyword evidence="3" id="KW-0808">Transferase</keyword>
<sequence>MPHAIDFGPDHVVKHFGPGERDGYERELRALTLLAEHAPGLAPRPLPDVARPAHAPRSAAARTAAPSPDGPGTTSSGRCPPPLRMTRVPGAPLRGTRVDGRRTAALAAAVGTLHDAVPPEALARVPLRPDGQDFVRARLRAWSRNGPGGDDPLVAEAARAGLAWLAHADLAPPPHPVFGPGDGNLANYLWDGSRVRVVDFESSGRSDRAYELAEITEHVSGWTSDAPGFAPSSSGGPARGRIGTGPPGAGSTAVTPTGFASKGVESTERGSTGIGSTGVDGAGIEVAGAHGPGTEFDAEAFLGHFDLTDAERARLDDCRRLLALAWVFMLSYDDPARPRNPPGTARHQASRLLARLNA</sequence>
<organism evidence="3">
    <name type="scientific">Streptantibioticus silvisoli</name>
    <dbReference type="NCBI Taxonomy" id="2705255"/>
    <lineage>
        <taxon>Bacteria</taxon>
        <taxon>Bacillati</taxon>
        <taxon>Actinomycetota</taxon>
        <taxon>Actinomycetes</taxon>
        <taxon>Kitasatosporales</taxon>
        <taxon>Streptomycetaceae</taxon>
        <taxon>Streptantibioticus</taxon>
    </lineage>
</organism>
<dbReference type="AlphaFoldDB" id="A0AA90H3E6"/>
<dbReference type="Gene3D" id="3.90.1200.10">
    <property type="match status" value="1"/>
</dbReference>
<feature type="region of interest" description="Disordered" evidence="1">
    <location>
        <begin position="260"/>
        <end position="279"/>
    </location>
</feature>
<reference evidence="3" key="1">
    <citation type="submission" date="2023-05" db="EMBL/GenBank/DDBJ databases">
        <title>Streptantibioticus silvisoli sp. nov., acidotolerant actinomycetes 1 from pine litter.</title>
        <authorList>
            <person name="Swiecimska M."/>
            <person name="Golinska P."/>
            <person name="Sangal V."/>
            <person name="Wachnowicz B."/>
            <person name="Goodfellow M."/>
        </authorList>
    </citation>
    <scope>NUCLEOTIDE SEQUENCE</scope>
    <source>
        <strain evidence="3">SL13</strain>
    </source>
</reference>
<proteinExistence type="predicted"/>
<dbReference type="EMBL" id="JABXJJ020000013">
    <property type="protein sequence ID" value="MDI5970000.1"/>
    <property type="molecule type" value="Genomic_DNA"/>
</dbReference>
<evidence type="ECO:0000256" key="1">
    <source>
        <dbReference type="SAM" id="MobiDB-lite"/>
    </source>
</evidence>
<name>A0AA90H3E6_9ACTN</name>
<feature type="domain" description="Aminoglycoside phosphotransferase" evidence="2">
    <location>
        <begin position="12"/>
        <end position="217"/>
    </location>
</feature>
<dbReference type="GO" id="GO:0016740">
    <property type="term" value="F:transferase activity"/>
    <property type="evidence" value="ECO:0007669"/>
    <property type="project" value="UniProtKB-KW"/>
</dbReference>
<dbReference type="Pfam" id="PF01636">
    <property type="entry name" value="APH"/>
    <property type="match status" value="1"/>
</dbReference>